<reference evidence="1" key="1">
    <citation type="journal article" date="2020" name="Nature">
        <title>Giant virus diversity and host interactions through global metagenomics.</title>
        <authorList>
            <person name="Schulz F."/>
            <person name="Roux S."/>
            <person name="Paez-Espino D."/>
            <person name="Jungbluth S."/>
            <person name="Walsh D.A."/>
            <person name="Denef V.J."/>
            <person name="McMahon K.D."/>
            <person name="Konstantinidis K.T."/>
            <person name="Eloe-Fadrosh E.A."/>
            <person name="Kyrpides N.C."/>
            <person name="Woyke T."/>
        </authorList>
    </citation>
    <scope>NUCLEOTIDE SEQUENCE</scope>
    <source>
        <strain evidence="1">GVMAG-M-3300023184-53</strain>
    </source>
</reference>
<organism evidence="1">
    <name type="scientific">viral metagenome</name>
    <dbReference type="NCBI Taxonomy" id="1070528"/>
    <lineage>
        <taxon>unclassified sequences</taxon>
        <taxon>metagenomes</taxon>
        <taxon>organismal metagenomes</taxon>
    </lineage>
</organism>
<dbReference type="AlphaFoldDB" id="A0A6C0I809"/>
<sequence>MDDLICSFEKLNSPDEIDELITKINNISIVDHDFEWKQLKTNYNQLKYFKQVSLQLEMKILIKPFLAFMEKIDELNRYYLSVVNFDPAIYEYELQESIIDISNKLNESVNTFDPFKKLDIVLYTYKVILQFVTTHTHLL</sequence>
<name>A0A6C0I809_9ZZZZ</name>
<protein>
    <submittedName>
        <fullName evidence="1">Uncharacterized protein</fullName>
    </submittedName>
</protein>
<proteinExistence type="predicted"/>
<evidence type="ECO:0000313" key="1">
    <source>
        <dbReference type="EMBL" id="QHT89158.1"/>
    </source>
</evidence>
<dbReference type="EMBL" id="MN740136">
    <property type="protein sequence ID" value="QHT89158.1"/>
    <property type="molecule type" value="Genomic_DNA"/>
</dbReference>
<accession>A0A6C0I809</accession>